<dbReference type="GO" id="GO:0032259">
    <property type="term" value="P:methylation"/>
    <property type="evidence" value="ECO:0007669"/>
    <property type="project" value="UniProtKB-KW"/>
</dbReference>
<dbReference type="AlphaFoldDB" id="A0A2N9HJF8"/>
<dbReference type="Pfam" id="PF03141">
    <property type="entry name" value="Methyltransf_29"/>
    <property type="match status" value="1"/>
</dbReference>
<evidence type="ECO:0000256" key="5">
    <source>
        <dbReference type="ARBA" id="ARBA00022750"/>
    </source>
</evidence>
<dbReference type="Pfam" id="PF22936">
    <property type="entry name" value="Pol_BBD"/>
    <property type="match status" value="1"/>
</dbReference>
<evidence type="ECO:0000259" key="11">
    <source>
        <dbReference type="Pfam" id="PF22936"/>
    </source>
</evidence>
<keyword evidence="6" id="KW-0812">Transmembrane</keyword>
<name>A0A2N9HJF8_FAGSY</name>
<feature type="compositionally biased region" description="Low complexity" evidence="9">
    <location>
        <begin position="451"/>
        <end position="477"/>
    </location>
</feature>
<feature type="domain" description="Reverse transcriptase Ty1/copia-type" evidence="10">
    <location>
        <begin position="902"/>
        <end position="972"/>
    </location>
</feature>
<feature type="domain" description="Retrovirus-related Pol polyprotein from transposon TNT 1-94-like beta-barrel" evidence="11">
    <location>
        <begin position="538"/>
        <end position="613"/>
    </location>
</feature>
<keyword evidence="5" id="KW-0064">Aspartyl protease</keyword>
<dbReference type="InterPro" id="IPR004159">
    <property type="entry name" value="Put_SAM_MeTrfase"/>
</dbReference>
<evidence type="ECO:0000256" key="3">
    <source>
        <dbReference type="ARBA" id="ARBA00022603"/>
    </source>
</evidence>
<dbReference type="PANTHER" id="PTHR44067">
    <property type="entry name" value="S-ADENOSYL-L-METHIONINE-DEPENDENT METHYLTRANSFERASE SUPERFAMILY PROTEIN-RELATED"/>
    <property type="match status" value="1"/>
</dbReference>
<keyword evidence="6" id="KW-0735">Signal-anchor</keyword>
<dbReference type="SUPFAM" id="SSF56672">
    <property type="entry name" value="DNA/RNA polymerases"/>
    <property type="match status" value="1"/>
</dbReference>
<evidence type="ECO:0000256" key="7">
    <source>
        <dbReference type="ARBA" id="ARBA00023180"/>
    </source>
</evidence>
<sequence length="1215" mass="135460">MYSISLTTSTIIGLSDPEPTPYPDSLWATPPDTSIIWDPYTCKSYQCLIERKNAPGYLYCKDCFDLQGREKSRWLFDNGGLDYGIDYVLNTKPRGTIRIGLDIGGGTATFAARMRERNVTIITSTMNLDGPFNSFIASRGLISIHVSVSQRLPFFENTLDIVHSMHILSNWIPDAMLEFTLYDIYRVLRPGGLFWLDHFFCLGSQLNNTYSPMLDRIGFKKLRWNSGRKLDRGVHKNEWSLTIMTAAIPNTQTQTPLFLLSNISNYVTVKLDHTNYLMWKFQITGILDAYSLLDHLEEPTPCPSQFILGHCDQDLEVPEVNPLYLQWKTRDKTLFSLISSTLSPSAISLVMGQTTASGIWRVILNRYTSISRSSVVNLKRELHSIKKNSDSVTQYLQKIKEARDKLNEAVKFEELHTLMQTKEGLLKSSMDNSKELAHMVMVANKNIQPSFSQFNGNRGRGRNQNSSNRGRGNGRFQSYNTRGGSPGNFNNGPICHKLGHTAIDCYQRMNYAFQGRHPPAKLAAMATAAPPDSTPTTWISDTGATDHFTPDLHNIPDNHAYTDSQLVSVGNGNQLPISHIGNSQLRTSAYLFNLRKVLHVPSMKSNLLSVQRFCRDNHCSFSFNADNFQIQDRLTGKPLYKGFSKEGLYPIHGLSLPSLQSRLSPAFNHSSPTASLSFSDPHASYIACRPSACSKPLDTSLWHMRLGHPQSRPFSPSPLIQPLPSILGPIPSLPEPNSITEPTSAPALVTQPVTPADTPNPDDPPLPSSLPVPALLPPVLPSHPMQTRSKSGIVKKKVFAASTTIDYLQTEPPSFTIASKIPEWRAAMASEFDALQRQHTWSLVPPCSDQNLVGCRWVYKIKRNADGSVARYKARLVAKGFHQKAGVDFDETFSPVVKPPTMTGNNSTAISDIVSQLSAVFELKDLGLLRYFLGLQIDYKKVGLFVHQHKYVSDLLHKFQMTDCKAAPTPIATTPPLSTDHDDALSDPTPFRSLVGALQYATFTRPDIAFAVNRVCQFMHKPSTIHFVAAKRILRYLKGTLHKGVLFQPGPLALTAFTDADWAGDPSDRRSTSGIIVFLGHNPITWLAKKQHTVSRSSTEAEYRSLATGAAELAWLRQVLCDLKLFLPSAPLIWCDNTSALALASNPVFHGRTKHIEVDYHFVREKVVRGDLLLQFISTHDQLADIFTKALPSTRFLQLCSKLMVCSTDHQFEGG</sequence>
<evidence type="ECO:0000256" key="4">
    <source>
        <dbReference type="ARBA" id="ARBA00022679"/>
    </source>
</evidence>
<reference evidence="12" key="1">
    <citation type="submission" date="2018-02" db="EMBL/GenBank/DDBJ databases">
        <authorList>
            <person name="Cohen D.B."/>
            <person name="Kent A.D."/>
        </authorList>
    </citation>
    <scope>NUCLEOTIDE SEQUENCE</scope>
</reference>
<feature type="region of interest" description="Disordered" evidence="9">
    <location>
        <begin position="449"/>
        <end position="488"/>
    </location>
</feature>
<dbReference type="InterPro" id="IPR043502">
    <property type="entry name" value="DNA/RNA_pol_sf"/>
</dbReference>
<evidence type="ECO:0000256" key="8">
    <source>
        <dbReference type="ARBA" id="ARBA00037847"/>
    </source>
</evidence>
<evidence type="ECO:0000256" key="2">
    <source>
        <dbReference type="ARBA" id="ARBA00008361"/>
    </source>
</evidence>
<evidence type="ECO:0000313" key="12">
    <source>
        <dbReference type="EMBL" id="SPD11850.1"/>
    </source>
</evidence>
<feature type="compositionally biased region" description="Pro residues" evidence="9">
    <location>
        <begin position="761"/>
        <end position="773"/>
    </location>
</feature>
<dbReference type="InterPro" id="IPR029063">
    <property type="entry name" value="SAM-dependent_MTases_sf"/>
</dbReference>
<dbReference type="InterPro" id="IPR053223">
    <property type="entry name" value="Prob_Methyltransferase"/>
</dbReference>
<dbReference type="GO" id="GO:0016020">
    <property type="term" value="C:membrane"/>
    <property type="evidence" value="ECO:0007669"/>
    <property type="project" value="UniProtKB-SubCell"/>
</dbReference>
<keyword evidence="3" id="KW-0489">Methyltransferase</keyword>
<gene>
    <name evidence="12" type="ORF">FSB_LOCUS39732</name>
</gene>
<feature type="region of interest" description="Disordered" evidence="9">
    <location>
        <begin position="749"/>
        <end position="773"/>
    </location>
</feature>
<evidence type="ECO:0000256" key="9">
    <source>
        <dbReference type="SAM" id="MobiDB-lite"/>
    </source>
</evidence>
<dbReference type="InterPro" id="IPR054722">
    <property type="entry name" value="PolX-like_BBD"/>
</dbReference>
<dbReference type="Gene3D" id="3.40.50.150">
    <property type="entry name" value="Vaccinia Virus protein VP39"/>
    <property type="match status" value="1"/>
</dbReference>
<dbReference type="Pfam" id="PF14223">
    <property type="entry name" value="Retrotran_gag_2"/>
    <property type="match status" value="1"/>
</dbReference>
<evidence type="ECO:0000256" key="1">
    <source>
        <dbReference type="ARBA" id="ARBA00004606"/>
    </source>
</evidence>
<keyword evidence="4" id="KW-0808">Transferase</keyword>
<proteinExistence type="inferred from homology"/>
<dbReference type="CDD" id="cd09272">
    <property type="entry name" value="RNase_HI_RT_Ty1"/>
    <property type="match status" value="1"/>
</dbReference>
<comment type="similarity">
    <text evidence="2">Belongs to the methyltransferase superfamily.</text>
</comment>
<keyword evidence="5" id="KW-0645">Protease</keyword>
<feature type="domain" description="Reverse transcriptase Ty1/copia-type" evidence="10">
    <location>
        <begin position="839"/>
        <end position="898"/>
    </location>
</feature>
<comment type="subcellular location">
    <subcellularLocation>
        <location evidence="8">Endomembrane system</location>
        <topology evidence="8">Single-pass membrane protein</topology>
    </subcellularLocation>
    <subcellularLocation>
        <location evidence="1">Membrane</location>
        <topology evidence="1">Single-pass type II membrane protein</topology>
    </subcellularLocation>
</comment>
<dbReference type="SUPFAM" id="SSF53335">
    <property type="entry name" value="S-adenosyl-L-methionine-dependent methyltransferases"/>
    <property type="match status" value="1"/>
</dbReference>
<keyword evidence="7" id="KW-0325">Glycoprotein</keyword>
<dbReference type="GO" id="GO:0004190">
    <property type="term" value="F:aspartic-type endopeptidase activity"/>
    <property type="evidence" value="ECO:0007669"/>
    <property type="project" value="UniProtKB-KW"/>
</dbReference>
<evidence type="ECO:0008006" key="13">
    <source>
        <dbReference type="Google" id="ProtNLM"/>
    </source>
</evidence>
<evidence type="ECO:0000259" key="10">
    <source>
        <dbReference type="Pfam" id="PF07727"/>
    </source>
</evidence>
<dbReference type="Pfam" id="PF07727">
    <property type="entry name" value="RVT_2"/>
    <property type="match status" value="2"/>
</dbReference>
<dbReference type="PANTHER" id="PTHR44067:SF10">
    <property type="entry name" value="S-ADENOSYL-L-METHIONINE-DEPENDENT METHYLTRANSFERASE SUPERFAMILY PROTEIN"/>
    <property type="match status" value="1"/>
</dbReference>
<evidence type="ECO:0000256" key="6">
    <source>
        <dbReference type="ARBA" id="ARBA00022968"/>
    </source>
</evidence>
<keyword evidence="5" id="KW-0378">Hydrolase</keyword>
<feature type="compositionally biased region" description="Polar residues" evidence="9">
    <location>
        <begin position="478"/>
        <end position="488"/>
    </location>
</feature>
<accession>A0A2N9HJF8</accession>
<organism evidence="12">
    <name type="scientific">Fagus sylvatica</name>
    <name type="common">Beechnut</name>
    <dbReference type="NCBI Taxonomy" id="28930"/>
    <lineage>
        <taxon>Eukaryota</taxon>
        <taxon>Viridiplantae</taxon>
        <taxon>Streptophyta</taxon>
        <taxon>Embryophyta</taxon>
        <taxon>Tracheophyta</taxon>
        <taxon>Spermatophyta</taxon>
        <taxon>Magnoliopsida</taxon>
        <taxon>eudicotyledons</taxon>
        <taxon>Gunneridae</taxon>
        <taxon>Pentapetalae</taxon>
        <taxon>rosids</taxon>
        <taxon>fabids</taxon>
        <taxon>Fagales</taxon>
        <taxon>Fagaceae</taxon>
        <taxon>Fagus</taxon>
    </lineage>
</organism>
<protein>
    <recommendedName>
        <fullName evidence="13">Reverse transcriptase Ty1/copia-type domain-containing protein</fullName>
    </recommendedName>
</protein>
<dbReference type="GO" id="GO:0012505">
    <property type="term" value="C:endomembrane system"/>
    <property type="evidence" value="ECO:0007669"/>
    <property type="project" value="UniProtKB-SubCell"/>
</dbReference>
<dbReference type="EMBL" id="OIVN01003524">
    <property type="protein sequence ID" value="SPD11850.1"/>
    <property type="molecule type" value="Genomic_DNA"/>
</dbReference>
<dbReference type="InterPro" id="IPR013103">
    <property type="entry name" value="RVT_2"/>
</dbReference>
<dbReference type="GO" id="GO:0008168">
    <property type="term" value="F:methyltransferase activity"/>
    <property type="evidence" value="ECO:0007669"/>
    <property type="project" value="UniProtKB-KW"/>
</dbReference>